<dbReference type="RefSeq" id="WP_151079544.1">
    <property type="nucleotide sequence ID" value="NZ_CP047647.1"/>
</dbReference>
<evidence type="ECO:0000313" key="2">
    <source>
        <dbReference type="Proteomes" id="UP000326380"/>
    </source>
</evidence>
<accession>A0A7L5A3N0</accession>
<sequence length="306" mass="32146">MIAQIRSWFTAGILAVGALASTATHAQSVVAIGTGTAAGAANVLLSTTTTTNKYSRTITIYTAAELRAAGARAGNITKIGWYKGGTGEYTTNDAQMTIYVKRVTAGALPGDPVTWATEVTGATPVYTNSTLSLPTGTGWKDFTLSAPFAWNGTDNLEVFVDWFRNSAPTADITWQYTAGTASSGLHATQVNSAISGLTTVRYAANRPNIQFTFSTPAAVRGAQTLALASVAPNPFDDHLILRFAAPRPGQAVEAVLTDALGRVRYRRTFVATAEHSLSLPASLAAGVYLLSLTSGNQAQVLRVMHN</sequence>
<proteinExistence type="predicted"/>
<reference evidence="1 2" key="1">
    <citation type="submission" date="2019-09" db="EMBL/GenBank/DDBJ databases">
        <title>Genome sequence of Hymenobacter sp. M3.</title>
        <authorList>
            <person name="Srinivasan S."/>
        </authorList>
    </citation>
    <scope>NUCLEOTIDE SEQUENCE [LARGE SCALE GENOMIC DNA]</scope>
    <source>
        <strain evidence="1 2">M3</strain>
    </source>
</reference>
<gene>
    <name evidence="1" type="ORF">F0P96_14060</name>
</gene>
<dbReference type="Proteomes" id="UP000326380">
    <property type="component" value="Unassembled WGS sequence"/>
</dbReference>
<dbReference type="EMBL" id="VTWU01000005">
    <property type="protein sequence ID" value="KAA9331367.1"/>
    <property type="molecule type" value="Genomic_DNA"/>
</dbReference>
<protein>
    <submittedName>
        <fullName evidence="1">T9SS type A sorting domain-containing protein</fullName>
    </submittedName>
</protein>
<dbReference type="NCBIfam" id="TIGR04183">
    <property type="entry name" value="Por_Secre_tail"/>
    <property type="match status" value="1"/>
</dbReference>
<organism evidence="1 2">
    <name type="scientific">Hymenobacter busanensis</name>
    <dbReference type="NCBI Taxonomy" id="2607656"/>
    <lineage>
        <taxon>Bacteria</taxon>
        <taxon>Pseudomonadati</taxon>
        <taxon>Bacteroidota</taxon>
        <taxon>Cytophagia</taxon>
        <taxon>Cytophagales</taxon>
        <taxon>Hymenobacteraceae</taxon>
        <taxon>Hymenobacter</taxon>
    </lineage>
</organism>
<name>A0A7L5A3N0_9BACT</name>
<dbReference type="AlphaFoldDB" id="A0A7L5A3N0"/>
<comment type="caution">
    <text evidence="1">The sequence shown here is derived from an EMBL/GenBank/DDBJ whole genome shotgun (WGS) entry which is preliminary data.</text>
</comment>
<dbReference type="InterPro" id="IPR026444">
    <property type="entry name" value="Secre_tail"/>
</dbReference>
<evidence type="ECO:0000313" key="1">
    <source>
        <dbReference type="EMBL" id="KAA9331367.1"/>
    </source>
</evidence>
<keyword evidence="2" id="KW-1185">Reference proteome</keyword>